<keyword evidence="4" id="KW-1185">Reference proteome</keyword>
<dbReference type="GO" id="GO:0051792">
    <property type="term" value="P:medium-chain fatty acid biosynthetic process"/>
    <property type="evidence" value="ECO:0007669"/>
    <property type="project" value="TreeGrafter"/>
</dbReference>
<keyword evidence="1" id="KW-0812">Transmembrane</keyword>
<dbReference type="GO" id="GO:0008126">
    <property type="term" value="F:acetylesterase activity"/>
    <property type="evidence" value="ECO:0007669"/>
    <property type="project" value="TreeGrafter"/>
</dbReference>
<feature type="domain" description="Serine aminopeptidase S33" evidence="2">
    <location>
        <begin position="115"/>
        <end position="257"/>
    </location>
</feature>
<dbReference type="PANTHER" id="PTHR10794">
    <property type="entry name" value="ABHYDROLASE DOMAIN-CONTAINING PROTEIN"/>
    <property type="match status" value="1"/>
</dbReference>
<dbReference type="Pfam" id="PF12146">
    <property type="entry name" value="Hydrolase_4"/>
    <property type="match status" value="1"/>
</dbReference>
<proteinExistence type="predicted"/>
<protein>
    <recommendedName>
        <fullName evidence="2">Serine aminopeptidase S33 domain-containing protein</fullName>
    </recommendedName>
</protein>
<dbReference type="GO" id="GO:0051793">
    <property type="term" value="P:medium-chain fatty acid catabolic process"/>
    <property type="evidence" value="ECO:0007669"/>
    <property type="project" value="TreeGrafter"/>
</dbReference>
<evidence type="ECO:0000256" key="1">
    <source>
        <dbReference type="SAM" id="Phobius"/>
    </source>
</evidence>
<accession>A0A8J2LIU6</accession>
<keyword evidence="1" id="KW-1133">Transmembrane helix</keyword>
<dbReference type="AlphaFoldDB" id="A0A8J2LIU6"/>
<dbReference type="PANTHER" id="PTHR10794:SF63">
    <property type="entry name" value="ALPHA_BETA HYDROLASE 1, ISOFORM A"/>
    <property type="match status" value="1"/>
</dbReference>
<name>A0A8J2LIU6_9HEXA</name>
<keyword evidence="1" id="KW-0472">Membrane</keyword>
<evidence type="ECO:0000313" key="4">
    <source>
        <dbReference type="Proteomes" id="UP000708208"/>
    </source>
</evidence>
<feature type="transmembrane region" description="Helical" evidence="1">
    <location>
        <begin position="6"/>
        <end position="28"/>
    </location>
</feature>
<dbReference type="EMBL" id="CAJVCH010570173">
    <property type="protein sequence ID" value="CAG7834265.1"/>
    <property type="molecule type" value="Genomic_DNA"/>
</dbReference>
<dbReference type="InterPro" id="IPR022742">
    <property type="entry name" value="Hydrolase_4"/>
</dbReference>
<dbReference type="OrthoDB" id="247542at2759"/>
<dbReference type="Proteomes" id="UP000708208">
    <property type="component" value="Unassembled WGS sequence"/>
</dbReference>
<evidence type="ECO:0000259" key="2">
    <source>
        <dbReference type="Pfam" id="PF12146"/>
    </source>
</evidence>
<dbReference type="InterPro" id="IPR012020">
    <property type="entry name" value="ABHD4"/>
</dbReference>
<organism evidence="3 4">
    <name type="scientific">Allacma fusca</name>
    <dbReference type="NCBI Taxonomy" id="39272"/>
    <lineage>
        <taxon>Eukaryota</taxon>
        <taxon>Metazoa</taxon>
        <taxon>Ecdysozoa</taxon>
        <taxon>Arthropoda</taxon>
        <taxon>Hexapoda</taxon>
        <taxon>Collembola</taxon>
        <taxon>Symphypleona</taxon>
        <taxon>Sminthuridae</taxon>
        <taxon>Allacma</taxon>
    </lineage>
</organism>
<sequence length="393" mass="44110">MGSEESYFPVAISAAVSFFTMMVSYYFYGVAQKPKVYTSNEKLEKFLRSHVTSVNQKFYPNAFIWEGRLQSIFGLKLRLPNSHKLPYSREILRMKDGGEIGLDFLEPENVDQNTLVVFILPGLTSSSQTCYVKTLVLSITSKGAIAAVLNNRGLGGVPVKTPRMYSASNYEDVQEVIWYLKKKYPDNPKIAIGTSMGGMVLCKYLTNQPEEAKNTFLTALVISACWDALSGIKSLEKPIINKYIINGGMTRNLQHLARKYRKVLEVRECFDFNKILGSATLREFDSNFTAPQFGFKTVQDYYLDATILNVVSKFSIPVFGFNAEDDPMSPGDSLPKAQALELGSKLALVTTVRGGHLGYLEGWLPTRRNEHYMERFAAEFVGAVMNYGQELLI</sequence>
<reference evidence="3" key="1">
    <citation type="submission" date="2021-06" db="EMBL/GenBank/DDBJ databases">
        <authorList>
            <person name="Hodson N. C."/>
            <person name="Mongue J. A."/>
            <person name="Jaron S. K."/>
        </authorList>
    </citation>
    <scope>NUCLEOTIDE SEQUENCE</scope>
</reference>
<comment type="caution">
    <text evidence="3">The sequence shown here is derived from an EMBL/GenBank/DDBJ whole genome shotgun (WGS) entry which is preliminary data.</text>
</comment>
<dbReference type="InterPro" id="IPR050960">
    <property type="entry name" value="AB_hydrolase_4_sf"/>
</dbReference>
<evidence type="ECO:0000313" key="3">
    <source>
        <dbReference type="EMBL" id="CAG7834265.1"/>
    </source>
</evidence>
<dbReference type="GO" id="GO:0047372">
    <property type="term" value="F:monoacylglycerol lipase activity"/>
    <property type="evidence" value="ECO:0007669"/>
    <property type="project" value="TreeGrafter"/>
</dbReference>
<gene>
    <name evidence="3" type="ORF">AFUS01_LOCUS43789</name>
</gene>
<dbReference type="PIRSF" id="PIRSF005211">
    <property type="entry name" value="Ab_hydro_YheT"/>
    <property type="match status" value="1"/>
</dbReference>